<gene>
    <name evidence="10" type="ORF">PDESU_01880</name>
</gene>
<dbReference type="Proteomes" id="UP000366872">
    <property type="component" value="Unassembled WGS sequence"/>
</dbReference>
<dbReference type="Pfam" id="PF00884">
    <property type="entry name" value="Sulfatase"/>
    <property type="match status" value="1"/>
</dbReference>
<keyword evidence="5" id="KW-0378">Hydrolase</keyword>
<keyword evidence="6" id="KW-0106">Calcium</keyword>
<protein>
    <submittedName>
        <fullName evidence="10">Arylsulfatase</fullName>
    </submittedName>
</protein>
<evidence type="ECO:0000256" key="8">
    <source>
        <dbReference type="SAM" id="Phobius"/>
    </source>
</evidence>
<dbReference type="SUPFAM" id="SSF53649">
    <property type="entry name" value="Alkaline phosphatase-like"/>
    <property type="match status" value="1"/>
</dbReference>
<evidence type="ECO:0000256" key="1">
    <source>
        <dbReference type="ARBA" id="ARBA00001913"/>
    </source>
</evidence>
<organism evidence="10 11">
    <name type="scientific">Pontiella desulfatans</name>
    <dbReference type="NCBI Taxonomy" id="2750659"/>
    <lineage>
        <taxon>Bacteria</taxon>
        <taxon>Pseudomonadati</taxon>
        <taxon>Kiritimatiellota</taxon>
        <taxon>Kiritimatiellia</taxon>
        <taxon>Kiritimatiellales</taxon>
        <taxon>Pontiellaceae</taxon>
        <taxon>Pontiella</taxon>
    </lineage>
</organism>
<accession>A0A6C2U0Z4</accession>
<evidence type="ECO:0000256" key="5">
    <source>
        <dbReference type="ARBA" id="ARBA00022801"/>
    </source>
</evidence>
<name>A0A6C2U0Z4_PONDE</name>
<dbReference type="CDD" id="cd16030">
    <property type="entry name" value="iduronate-2-sulfatase"/>
    <property type="match status" value="1"/>
</dbReference>
<dbReference type="Gene3D" id="3.40.720.10">
    <property type="entry name" value="Alkaline Phosphatase, subunit A"/>
    <property type="match status" value="1"/>
</dbReference>
<evidence type="ECO:0000259" key="9">
    <source>
        <dbReference type="Pfam" id="PF00884"/>
    </source>
</evidence>
<keyword evidence="3" id="KW-0479">Metal-binding</keyword>
<dbReference type="InterPro" id="IPR035874">
    <property type="entry name" value="IDS"/>
</dbReference>
<dbReference type="GO" id="GO:0004423">
    <property type="term" value="F:iduronate-2-sulfatase activity"/>
    <property type="evidence" value="ECO:0007669"/>
    <property type="project" value="InterPro"/>
</dbReference>
<dbReference type="InterPro" id="IPR000917">
    <property type="entry name" value="Sulfatase_N"/>
</dbReference>
<dbReference type="InterPro" id="IPR017850">
    <property type="entry name" value="Alkaline_phosphatase_core_sf"/>
</dbReference>
<dbReference type="GO" id="GO:0046872">
    <property type="term" value="F:metal ion binding"/>
    <property type="evidence" value="ECO:0007669"/>
    <property type="project" value="UniProtKB-KW"/>
</dbReference>
<evidence type="ECO:0000256" key="3">
    <source>
        <dbReference type="ARBA" id="ARBA00022723"/>
    </source>
</evidence>
<keyword evidence="8" id="KW-1133">Transmembrane helix</keyword>
<dbReference type="PANTHER" id="PTHR45953">
    <property type="entry name" value="IDURONATE 2-SULFATASE"/>
    <property type="match status" value="1"/>
</dbReference>
<dbReference type="GO" id="GO:0005737">
    <property type="term" value="C:cytoplasm"/>
    <property type="evidence" value="ECO:0007669"/>
    <property type="project" value="TreeGrafter"/>
</dbReference>
<keyword evidence="4" id="KW-0732">Signal</keyword>
<evidence type="ECO:0000256" key="4">
    <source>
        <dbReference type="ARBA" id="ARBA00022729"/>
    </source>
</evidence>
<reference evidence="10 11" key="1">
    <citation type="submission" date="2019-04" db="EMBL/GenBank/DDBJ databases">
        <authorList>
            <person name="Van Vliet M D."/>
        </authorList>
    </citation>
    <scope>NUCLEOTIDE SEQUENCE [LARGE SCALE GENOMIC DNA]</scope>
    <source>
        <strain evidence="10 11">F1</strain>
    </source>
</reference>
<evidence type="ECO:0000313" key="10">
    <source>
        <dbReference type="EMBL" id="VGO13324.1"/>
    </source>
</evidence>
<dbReference type="PANTHER" id="PTHR45953:SF1">
    <property type="entry name" value="IDURONATE 2-SULFATASE"/>
    <property type="match status" value="1"/>
</dbReference>
<feature type="domain" description="Sulfatase N-terminal" evidence="9">
    <location>
        <begin position="50"/>
        <end position="402"/>
    </location>
</feature>
<evidence type="ECO:0000256" key="7">
    <source>
        <dbReference type="SAM" id="MobiDB-lite"/>
    </source>
</evidence>
<dbReference type="AlphaFoldDB" id="A0A6C2U0Z4"/>
<proteinExistence type="inferred from homology"/>
<feature type="region of interest" description="Disordered" evidence="7">
    <location>
        <begin position="492"/>
        <end position="513"/>
    </location>
</feature>
<comment type="cofactor">
    <cofactor evidence="1">
        <name>Ca(2+)</name>
        <dbReference type="ChEBI" id="CHEBI:29108"/>
    </cofactor>
</comment>
<comment type="similarity">
    <text evidence="2">Belongs to the sulfatase family.</text>
</comment>
<dbReference type="EMBL" id="CAAHFG010000001">
    <property type="protein sequence ID" value="VGO13324.1"/>
    <property type="molecule type" value="Genomic_DNA"/>
</dbReference>
<evidence type="ECO:0000256" key="6">
    <source>
        <dbReference type="ARBA" id="ARBA00022837"/>
    </source>
</evidence>
<feature type="compositionally biased region" description="Basic and acidic residues" evidence="7">
    <location>
        <begin position="493"/>
        <end position="513"/>
    </location>
</feature>
<keyword evidence="8" id="KW-0472">Membrane</keyword>
<sequence>MKILIPPDVDDRKDSKAQWDVNLRIFASLRSLIFVVSVALVSGVSAEKMNVLMIAIDDMNNWVGCMGGQATTPNIDRLAGQGRLFSNAYCVVPACNPSRVALLSGLRPETTGQFGNEGDFRQRPGGDGIVVLPQHFRNNGYEAVAAGKIFHKPRGGGNNPEPASDPKSWDAQYKGKTGTGGHANYLNEDGFAKWHGGKFTDYLGKFGVWGPCPEPKEKTGDWMAADYIADYLKQDHRKPFFAACGIFRPHEPLLAPKEYFDRFPLDEIELPNVPDDDFGDIPEVAHENFSTPFFLDGVRPMGQWKKAVQAYLACMAFADDCVGHVLQALEESDYADNTIVVLWTDHGWQLGHKHRWEKFSLWKQGSNAPLIFASPDMAFKGKASDASVSFLDIYPTLVELCGLSKRPELEGNSLVPLLKNPSKDWNHPAIVTDTQRADRSVVYKHWNYIRYYNGDEELYDHSKDPDEFTNLANHPEYGAVKARLAAMLPTKEQFPDWRNHEEERERNKAMGKH</sequence>
<evidence type="ECO:0000313" key="11">
    <source>
        <dbReference type="Proteomes" id="UP000366872"/>
    </source>
</evidence>
<keyword evidence="11" id="KW-1185">Reference proteome</keyword>
<keyword evidence="8" id="KW-0812">Transmembrane</keyword>
<evidence type="ECO:0000256" key="2">
    <source>
        <dbReference type="ARBA" id="ARBA00008779"/>
    </source>
</evidence>
<feature type="transmembrane region" description="Helical" evidence="8">
    <location>
        <begin position="21"/>
        <end position="44"/>
    </location>
</feature>